<protein>
    <submittedName>
        <fullName evidence="2">Mitochondrial outer membrane protein porin 4</fullName>
    </submittedName>
</protein>
<name>A0A438GTH4_VITVI</name>
<dbReference type="GO" id="GO:0008308">
    <property type="term" value="F:voltage-gated monoatomic anion channel activity"/>
    <property type="evidence" value="ECO:0007669"/>
    <property type="project" value="InterPro"/>
</dbReference>
<dbReference type="InterPro" id="IPR023614">
    <property type="entry name" value="Porin_dom_sf"/>
</dbReference>
<dbReference type="GO" id="GO:0005741">
    <property type="term" value="C:mitochondrial outer membrane"/>
    <property type="evidence" value="ECO:0007669"/>
    <property type="project" value="InterPro"/>
</dbReference>
<accession>A0A438GTH4</accession>
<dbReference type="InterPro" id="IPR001925">
    <property type="entry name" value="Porin_Euk"/>
</dbReference>
<proteinExistence type="inferred from homology"/>
<dbReference type="InterPro" id="IPR027246">
    <property type="entry name" value="Porin_Euk/Tom40"/>
</dbReference>
<comment type="similarity">
    <text evidence="1">Belongs to the eukaryotic mitochondrial porin (TC 1.B.8.1) family.</text>
</comment>
<sequence>MKEVDWCWESIVFKLFTLAGNRNAKVSEVWDSSLGQGGWNLRLARDFNDWELEQIGNMLNLLKDFRTSTEEDAVRWKRESNGVFGAKGAYKILLRGGRSSPWISFKEGGGSSLTGVFCVDVKRRVANHIMLHCTVVKTLWEIALAIFGVQWVFPESVIEVLLSWRDLCGEKKEKTPGIPFRCAFFGRFGRKGIDLLNKDYNFDHKFTLLMQSPGGMGVTATGWKKDQIFFGDVSTLYKSGNTTVDLKLDTHSNVSTKVTAHDILPCTKVACSFKIPDHKSGKLDVQYLHPHAAIDSSIGLNPTPLLELSAAIGSKDLSLGGEVGLNTASASFTKYNAGIALTSLIFQLQFC</sequence>
<dbReference type="PANTHER" id="PTHR11743:SF27">
    <property type="entry name" value="MITOCHONDRIAL OUTER MEMBRANE PROTEIN PORIN 4"/>
    <property type="match status" value="1"/>
</dbReference>
<dbReference type="Pfam" id="PF01459">
    <property type="entry name" value="Porin_3"/>
    <property type="match status" value="1"/>
</dbReference>
<evidence type="ECO:0000256" key="1">
    <source>
        <dbReference type="ARBA" id="ARBA00009624"/>
    </source>
</evidence>
<gene>
    <name evidence="2" type="primary">VDAC4</name>
    <name evidence="2" type="ORF">CK203_051961</name>
</gene>
<comment type="caution">
    <text evidence="2">The sequence shown here is derived from an EMBL/GenBank/DDBJ whole genome shotgun (WGS) entry which is preliminary data.</text>
</comment>
<dbReference type="AlphaFoldDB" id="A0A438GTH4"/>
<organism evidence="2 3">
    <name type="scientific">Vitis vinifera</name>
    <name type="common">Grape</name>
    <dbReference type="NCBI Taxonomy" id="29760"/>
    <lineage>
        <taxon>Eukaryota</taxon>
        <taxon>Viridiplantae</taxon>
        <taxon>Streptophyta</taxon>
        <taxon>Embryophyta</taxon>
        <taxon>Tracheophyta</taxon>
        <taxon>Spermatophyta</taxon>
        <taxon>Magnoliopsida</taxon>
        <taxon>eudicotyledons</taxon>
        <taxon>Gunneridae</taxon>
        <taxon>Pentapetalae</taxon>
        <taxon>rosids</taxon>
        <taxon>Vitales</taxon>
        <taxon>Vitaceae</taxon>
        <taxon>Viteae</taxon>
        <taxon>Vitis</taxon>
    </lineage>
</organism>
<dbReference type="Gene3D" id="2.40.160.10">
    <property type="entry name" value="Porin"/>
    <property type="match status" value="1"/>
</dbReference>
<evidence type="ECO:0000313" key="2">
    <source>
        <dbReference type="EMBL" id="RVW75503.1"/>
    </source>
</evidence>
<dbReference type="CDD" id="cd07306">
    <property type="entry name" value="Porin3_VDAC"/>
    <property type="match status" value="1"/>
</dbReference>
<dbReference type="PANTHER" id="PTHR11743">
    <property type="entry name" value="VOLTAGE-DEPENDENT ANION-SELECTIVE CHANNEL"/>
    <property type="match status" value="1"/>
</dbReference>
<reference evidence="2 3" key="1">
    <citation type="journal article" date="2018" name="PLoS Genet.">
        <title>Population sequencing reveals clonal diversity and ancestral inbreeding in the grapevine cultivar Chardonnay.</title>
        <authorList>
            <person name="Roach M.J."/>
            <person name="Johnson D.L."/>
            <person name="Bohlmann J."/>
            <person name="van Vuuren H.J."/>
            <person name="Jones S.J."/>
            <person name="Pretorius I.S."/>
            <person name="Schmidt S.A."/>
            <person name="Borneman A.R."/>
        </authorList>
    </citation>
    <scope>NUCLEOTIDE SEQUENCE [LARGE SCALE GENOMIC DNA]</scope>
    <source>
        <strain evidence="3">cv. Chardonnay</strain>
        <tissue evidence="2">Leaf</tissue>
    </source>
</reference>
<dbReference type="EMBL" id="QGNW01000347">
    <property type="protein sequence ID" value="RVW75503.1"/>
    <property type="molecule type" value="Genomic_DNA"/>
</dbReference>
<evidence type="ECO:0000313" key="3">
    <source>
        <dbReference type="Proteomes" id="UP000288805"/>
    </source>
</evidence>
<dbReference type="Proteomes" id="UP000288805">
    <property type="component" value="Unassembled WGS sequence"/>
</dbReference>